<evidence type="ECO:0000256" key="4">
    <source>
        <dbReference type="ARBA" id="ARBA00014971"/>
    </source>
</evidence>
<evidence type="ECO:0000256" key="2">
    <source>
        <dbReference type="ARBA" id="ARBA00004496"/>
    </source>
</evidence>
<organism evidence="8 9">
    <name type="scientific">Orbilia ellipsospora</name>
    <dbReference type="NCBI Taxonomy" id="2528407"/>
    <lineage>
        <taxon>Eukaryota</taxon>
        <taxon>Fungi</taxon>
        <taxon>Dikarya</taxon>
        <taxon>Ascomycota</taxon>
        <taxon>Pezizomycotina</taxon>
        <taxon>Orbiliomycetes</taxon>
        <taxon>Orbiliales</taxon>
        <taxon>Orbiliaceae</taxon>
        <taxon>Orbilia</taxon>
    </lineage>
</organism>
<comment type="caution">
    <text evidence="8">The sequence shown here is derived from an EMBL/GenBank/DDBJ whole genome shotgun (WGS) entry which is preliminary data.</text>
</comment>
<dbReference type="GO" id="GO:0031083">
    <property type="term" value="C:BLOC-1 complex"/>
    <property type="evidence" value="ECO:0007669"/>
    <property type="project" value="InterPro"/>
</dbReference>
<evidence type="ECO:0000313" key="9">
    <source>
        <dbReference type="Proteomes" id="UP001365542"/>
    </source>
</evidence>
<dbReference type="GO" id="GO:0005737">
    <property type="term" value="C:cytoplasm"/>
    <property type="evidence" value="ECO:0007669"/>
    <property type="project" value="UniProtKB-SubCell"/>
</dbReference>
<dbReference type="EMBL" id="JAVHJO010000008">
    <property type="protein sequence ID" value="KAK6537747.1"/>
    <property type="molecule type" value="Genomic_DNA"/>
</dbReference>
<protein>
    <recommendedName>
        <fullName evidence="4">Biogenesis of lysosome-related organelles complex 1 subunit CNL1</fullName>
    </recommendedName>
    <alternativeName>
        <fullName evidence="6">CNO-like protein 1</fullName>
    </alternativeName>
</protein>
<evidence type="ECO:0000256" key="1">
    <source>
        <dbReference type="ARBA" id="ARBA00003807"/>
    </source>
</evidence>
<keyword evidence="7" id="KW-0175">Coiled coil</keyword>
<feature type="coiled-coil region" evidence="7">
    <location>
        <begin position="48"/>
        <end position="95"/>
    </location>
</feature>
<dbReference type="GO" id="GO:0007032">
    <property type="term" value="P:endosome organization"/>
    <property type="evidence" value="ECO:0007669"/>
    <property type="project" value="TreeGrafter"/>
</dbReference>
<dbReference type="AlphaFoldDB" id="A0AAV9X7V7"/>
<evidence type="ECO:0000256" key="7">
    <source>
        <dbReference type="SAM" id="Coils"/>
    </source>
</evidence>
<reference evidence="8 9" key="1">
    <citation type="submission" date="2019-10" db="EMBL/GenBank/DDBJ databases">
        <authorList>
            <person name="Palmer J.M."/>
        </authorList>
    </citation>
    <scope>NUCLEOTIDE SEQUENCE [LARGE SCALE GENOMIC DNA]</scope>
    <source>
        <strain evidence="8 9">TWF694</strain>
    </source>
</reference>
<name>A0AAV9X7V7_9PEZI</name>
<evidence type="ECO:0000313" key="8">
    <source>
        <dbReference type="EMBL" id="KAK6537747.1"/>
    </source>
</evidence>
<evidence type="ECO:0000256" key="6">
    <source>
        <dbReference type="ARBA" id="ARBA00029995"/>
    </source>
</evidence>
<comment type="similarity">
    <text evidence="3">Belongs to the BLOC1S4 family.</text>
</comment>
<dbReference type="InterPro" id="IPR034455">
    <property type="entry name" value="CNL1"/>
</dbReference>
<comment type="function">
    <text evidence="1">Component of the biogenesis of lysosome-related organelles complex-1 (BLOC-1), a complex that is involved in endosomal cargo sorting.</text>
</comment>
<evidence type="ECO:0000256" key="3">
    <source>
        <dbReference type="ARBA" id="ARBA00007289"/>
    </source>
</evidence>
<evidence type="ECO:0000256" key="5">
    <source>
        <dbReference type="ARBA" id="ARBA00022490"/>
    </source>
</evidence>
<gene>
    <name evidence="8" type="ORF">TWF694_010661</name>
</gene>
<accession>A0AAV9X7V7</accession>
<comment type="subcellular location">
    <subcellularLocation>
        <location evidence="2">Cytoplasm</location>
    </subcellularLocation>
</comment>
<sequence length="98" mass="11519">MSPHFSASSTQKSYQFSHLTFPLSTAMQLSEQTQISTQQSHRQHMSAVDKATAEIERFREILHQIDELELEFDRIRRIQEIVSNFKTRVATLERRLGR</sequence>
<dbReference type="PANTHER" id="PTHR39145:SF1">
    <property type="entry name" value="BIOGENESIS OF LYSOSOME-RELATED ORGANELLES COMPLEX 1 SUBUNIT CNL1"/>
    <property type="match status" value="1"/>
</dbReference>
<dbReference type="Proteomes" id="UP001365542">
    <property type="component" value="Unassembled WGS sequence"/>
</dbReference>
<keyword evidence="5" id="KW-0963">Cytoplasm</keyword>
<keyword evidence="9" id="KW-1185">Reference proteome</keyword>
<dbReference type="PANTHER" id="PTHR39145">
    <property type="entry name" value="BIOGENESIS OF LYSOSOME-RELATED ORGANELLES COMPLEX 1 SUBUNIT CNL1"/>
    <property type="match status" value="1"/>
</dbReference>
<proteinExistence type="inferred from homology"/>